<dbReference type="InterPro" id="IPR013830">
    <property type="entry name" value="SGNH_hydro"/>
</dbReference>
<evidence type="ECO:0000259" key="1">
    <source>
        <dbReference type="Pfam" id="PF13472"/>
    </source>
</evidence>
<dbReference type="Pfam" id="PF13472">
    <property type="entry name" value="Lipase_GDSL_2"/>
    <property type="match status" value="1"/>
</dbReference>
<keyword evidence="2" id="KW-0378">Hydrolase</keyword>
<comment type="caution">
    <text evidence="2">The sequence shown here is derived from an EMBL/GenBank/DDBJ whole genome shotgun (WGS) entry which is preliminary data.</text>
</comment>
<organism evidence="2 3">
    <name type="scientific">Candidatus Auribacter fodinae</name>
    <dbReference type="NCBI Taxonomy" id="2093366"/>
    <lineage>
        <taxon>Bacteria</taxon>
        <taxon>Pseudomonadati</taxon>
        <taxon>Candidatus Auribacterota</taxon>
        <taxon>Candidatus Auribacteria</taxon>
        <taxon>Candidatus Auribacterales</taxon>
        <taxon>Candidatus Auribacteraceae</taxon>
        <taxon>Candidatus Auribacter</taxon>
    </lineage>
</organism>
<evidence type="ECO:0000313" key="3">
    <source>
        <dbReference type="Proteomes" id="UP000266426"/>
    </source>
</evidence>
<reference evidence="2 3" key="1">
    <citation type="journal article" date="2017" name="ISME J.">
        <title>Energy and carbon metabolisms in a deep terrestrial subsurface fluid microbial community.</title>
        <authorList>
            <person name="Momper L."/>
            <person name="Jungbluth S.P."/>
            <person name="Lee M.D."/>
            <person name="Amend J.P."/>
        </authorList>
    </citation>
    <scope>NUCLEOTIDE SEQUENCE [LARGE SCALE GENOMIC DNA]</scope>
    <source>
        <strain evidence="2">SURF_26</strain>
    </source>
</reference>
<dbReference type="PANTHER" id="PTHR30383:SF5">
    <property type="entry name" value="SGNH HYDROLASE-TYPE ESTERASE DOMAIN-CONTAINING PROTEIN"/>
    <property type="match status" value="1"/>
</dbReference>
<feature type="domain" description="SGNH hydrolase-type esterase" evidence="1">
    <location>
        <begin position="45"/>
        <end position="186"/>
    </location>
</feature>
<gene>
    <name evidence="2" type="ORF">C4541_09210</name>
</gene>
<dbReference type="Gene3D" id="3.40.50.1110">
    <property type="entry name" value="SGNH hydrolase"/>
    <property type="match status" value="1"/>
</dbReference>
<sequence length="226" mass="25060">MRQWIPITGLLVLISICSYAGSFNRVELSGVKTAKSEKKHFLYTGDSIAYGWGNVTPAGEYYVKAHFTSDEVECTNTGKSGDRMADLAARFDLDVIAHKPDVVFIMCGTNNITDGNTFVYAQPSLQEILIKCRNAGIVMAVAEVLPRDGEPQTQYDSAIEGWNAALEVWCNANNVILLRCHDALVLSCSYPRPDPACFFDVPAKHPNNVGNIRVARAFWQSYQMQK</sequence>
<accession>A0A3A4R6J5</accession>
<dbReference type="PANTHER" id="PTHR30383">
    <property type="entry name" value="THIOESTERASE 1/PROTEASE 1/LYSOPHOSPHOLIPASE L1"/>
    <property type="match status" value="1"/>
</dbReference>
<protein>
    <submittedName>
        <fullName evidence="2">SGNH/GDSL hydrolase family protein</fullName>
    </submittedName>
</protein>
<dbReference type="SUPFAM" id="SSF52266">
    <property type="entry name" value="SGNH hydrolase"/>
    <property type="match status" value="1"/>
</dbReference>
<proteinExistence type="predicted"/>
<evidence type="ECO:0000313" key="2">
    <source>
        <dbReference type="EMBL" id="RJP57908.1"/>
    </source>
</evidence>
<dbReference type="InterPro" id="IPR051532">
    <property type="entry name" value="Ester_Hydrolysis_Enzymes"/>
</dbReference>
<dbReference type="Proteomes" id="UP000266426">
    <property type="component" value="Unassembled WGS sequence"/>
</dbReference>
<dbReference type="GO" id="GO:0004622">
    <property type="term" value="F:phosphatidylcholine lysophospholipase activity"/>
    <property type="evidence" value="ECO:0007669"/>
    <property type="project" value="TreeGrafter"/>
</dbReference>
<name>A0A3A4R6J5_9BACT</name>
<dbReference type="InterPro" id="IPR036514">
    <property type="entry name" value="SGNH_hydro_sf"/>
</dbReference>
<dbReference type="AlphaFoldDB" id="A0A3A4R6J5"/>
<dbReference type="EMBL" id="QZJZ01000073">
    <property type="protein sequence ID" value="RJP57908.1"/>
    <property type="molecule type" value="Genomic_DNA"/>
</dbReference>